<proteinExistence type="inferred from homology"/>
<evidence type="ECO:0000313" key="9">
    <source>
        <dbReference type="Proteomes" id="UP000249130"/>
    </source>
</evidence>
<evidence type="ECO:0000256" key="3">
    <source>
        <dbReference type="ARBA" id="ARBA00022946"/>
    </source>
</evidence>
<dbReference type="EMBL" id="NPEX01000396">
    <property type="protein sequence ID" value="RAI37983.1"/>
    <property type="molecule type" value="Genomic_DNA"/>
</dbReference>
<dbReference type="PANTHER" id="PTHR43602">
    <property type="match status" value="1"/>
</dbReference>
<comment type="caution">
    <text evidence="8">The sequence shown here is derived from an EMBL/GenBank/DDBJ whole genome shotgun (WGS) entry which is preliminary data.</text>
</comment>
<evidence type="ECO:0000256" key="6">
    <source>
        <dbReference type="ARBA" id="ARBA00040545"/>
    </source>
</evidence>
<evidence type="ECO:0000256" key="2">
    <source>
        <dbReference type="ARBA" id="ARBA00022832"/>
    </source>
</evidence>
<keyword evidence="4" id="KW-0443">Lipid metabolism</keyword>
<organism evidence="8 9">
    <name type="scientific">Rhodoplanes roseus</name>
    <dbReference type="NCBI Taxonomy" id="29409"/>
    <lineage>
        <taxon>Bacteria</taxon>
        <taxon>Pseudomonadati</taxon>
        <taxon>Pseudomonadota</taxon>
        <taxon>Alphaproteobacteria</taxon>
        <taxon>Hyphomicrobiales</taxon>
        <taxon>Nitrobacteraceae</taxon>
        <taxon>Rhodoplanes</taxon>
    </lineage>
</organism>
<keyword evidence="2" id="KW-0276">Fatty acid metabolism</keyword>
<dbReference type="GO" id="GO:0016836">
    <property type="term" value="F:hydro-lyase activity"/>
    <property type="evidence" value="ECO:0007669"/>
    <property type="project" value="TreeGrafter"/>
</dbReference>
<name>A0A327KK92_9BRAD</name>
<evidence type="ECO:0000256" key="5">
    <source>
        <dbReference type="ARBA" id="ARBA00037410"/>
    </source>
</evidence>
<dbReference type="NCBIfam" id="NF006008">
    <property type="entry name" value="PRK08139.1"/>
    <property type="match status" value="1"/>
</dbReference>
<dbReference type="InterPro" id="IPR052377">
    <property type="entry name" value="Mitochondrial_ECH-domain"/>
</dbReference>
<evidence type="ECO:0000313" key="8">
    <source>
        <dbReference type="EMBL" id="RAI37983.1"/>
    </source>
</evidence>
<accession>A0A327KK92</accession>
<dbReference type="PANTHER" id="PTHR43602:SF1">
    <property type="entry name" value="ENOYL-COA HYDRATASE DOMAIN-CONTAINING PROTEIN 3, MITOCHONDRIAL"/>
    <property type="match status" value="1"/>
</dbReference>
<dbReference type="Pfam" id="PF00378">
    <property type="entry name" value="ECH_1"/>
    <property type="match status" value="1"/>
</dbReference>
<dbReference type="InterPro" id="IPR001753">
    <property type="entry name" value="Enoyl-CoA_hydra/iso"/>
</dbReference>
<dbReference type="AlphaFoldDB" id="A0A327KK92"/>
<keyword evidence="9" id="KW-1185">Reference proteome</keyword>
<sequence>MSIADTLAAVPSTSPSAPPLRREDTDGVALLVLDRPKARNALSDAMLAALGEALAAIAQDRSVRAVVLAAEGPVFCAGHDLKEMTAHRADPDRGRAYFADLLSRCAAVMQAIVALPQPVVAAVQGTATAAGCQLVASCDLAVAADDARFCTPGVNIGLFCSTPMVALSRNIAPKHAMEMLLTGDLIGAEDALRFGLVNRLVSPGEERAAALALARWIAEKSTVAIRFGKAAFYRQRELPLADAYQYAAAVMTENMLARDAEEGIGAFVEKRAPHWEDR</sequence>
<evidence type="ECO:0000256" key="1">
    <source>
        <dbReference type="ARBA" id="ARBA00005254"/>
    </source>
</evidence>
<protein>
    <recommendedName>
        <fullName evidence="6">Enoyl-CoA hydratase domain-containing protein 3, mitochondrial</fullName>
    </recommendedName>
</protein>
<dbReference type="Proteomes" id="UP000249130">
    <property type="component" value="Unassembled WGS sequence"/>
</dbReference>
<feature type="region of interest" description="Disordered" evidence="7">
    <location>
        <begin position="1"/>
        <end position="22"/>
    </location>
</feature>
<gene>
    <name evidence="8" type="ORF">CH341_28685</name>
</gene>
<comment type="function">
    <text evidence="5">May play a role in fatty acid biosynthesis and insulin sensitivity.</text>
</comment>
<dbReference type="InterPro" id="IPR014748">
    <property type="entry name" value="Enoyl-CoA_hydra_C"/>
</dbReference>
<dbReference type="Gene3D" id="3.90.226.10">
    <property type="entry name" value="2-enoyl-CoA Hydratase, Chain A, domain 1"/>
    <property type="match status" value="1"/>
</dbReference>
<dbReference type="OrthoDB" id="9795727at2"/>
<dbReference type="RefSeq" id="WP_111422673.1">
    <property type="nucleotide sequence ID" value="NZ_NPEX01000396.1"/>
</dbReference>
<dbReference type="Gene3D" id="1.10.12.10">
    <property type="entry name" value="Lyase 2-enoyl-coa Hydratase, Chain A, domain 2"/>
    <property type="match status" value="1"/>
</dbReference>
<evidence type="ECO:0000256" key="4">
    <source>
        <dbReference type="ARBA" id="ARBA00023098"/>
    </source>
</evidence>
<evidence type="ECO:0000256" key="7">
    <source>
        <dbReference type="SAM" id="MobiDB-lite"/>
    </source>
</evidence>
<dbReference type="CDD" id="cd06558">
    <property type="entry name" value="crotonase-like"/>
    <property type="match status" value="1"/>
</dbReference>
<dbReference type="InterPro" id="IPR029045">
    <property type="entry name" value="ClpP/crotonase-like_dom_sf"/>
</dbReference>
<dbReference type="SUPFAM" id="SSF52096">
    <property type="entry name" value="ClpP/crotonase"/>
    <property type="match status" value="1"/>
</dbReference>
<comment type="similarity">
    <text evidence="1">Belongs to the enoyl-CoA hydratase/isomerase family.</text>
</comment>
<reference evidence="8 9" key="1">
    <citation type="submission" date="2017-07" db="EMBL/GenBank/DDBJ databases">
        <title>Draft Genome Sequences of Select Purple Nonsulfur Bacteria.</title>
        <authorList>
            <person name="Lasarre B."/>
            <person name="Mckinlay J.B."/>
        </authorList>
    </citation>
    <scope>NUCLEOTIDE SEQUENCE [LARGE SCALE GENOMIC DNA]</scope>
    <source>
        <strain evidence="8 9">DSM 5909</strain>
    </source>
</reference>
<dbReference type="GO" id="GO:0006631">
    <property type="term" value="P:fatty acid metabolic process"/>
    <property type="evidence" value="ECO:0007669"/>
    <property type="project" value="UniProtKB-KW"/>
</dbReference>
<keyword evidence="3" id="KW-0809">Transit peptide</keyword>